<keyword evidence="3" id="KW-1185">Reference proteome</keyword>
<keyword evidence="1" id="KW-0812">Transmembrane</keyword>
<evidence type="ECO:0000313" key="2">
    <source>
        <dbReference type="EMBL" id="RKO98296.1"/>
    </source>
</evidence>
<evidence type="ECO:0000313" key="3">
    <source>
        <dbReference type="Proteomes" id="UP000274922"/>
    </source>
</evidence>
<name>A0A4P9X2F1_9FUNG</name>
<dbReference type="EMBL" id="ML014507">
    <property type="protein sequence ID" value="RKO98296.1"/>
    <property type="molecule type" value="Genomic_DNA"/>
</dbReference>
<sequence length="439" mass="48659">MPTSNCIDSTPKIEAALQEQHQCPSPFHYRPSITEELEYHRYAIEQGLIEKPLCVGQCCIECGMNGLLPKDRMIFFKRLQIFLHAASFPLWLLCLVYEFLKPKSSKSSVQHLLTVMILGHALNGLAAIIEAYLLGETCHSTIYPITAYFNPVTAVIGFVSTTGLFLCFIIDGFFLAHIAERVVLNRDTIERNHRLVVAFAVIVALGMAIGFTATHTFQLGPSPLAPYAFNSWPPLATIVTAGVFILSGALCVAMVVFYLLRATFQSRFLYHSASKVTARAVSLLMLQWRTILLSTFVSLIWMFSLIAYVKSRSFAAVLSNNSLSSDYLTWVKCLFSTYDREQCQPFLSTATHNLSFVLIPGLLSGIYHVFMPLVLMLRVVVFDWIKGWPVVHQSRLSTTRSVNASSAQVPKLVSCGSTPGPATCIGKPIATHSVGNDFV</sequence>
<evidence type="ECO:0000256" key="1">
    <source>
        <dbReference type="SAM" id="Phobius"/>
    </source>
</evidence>
<feature type="transmembrane region" description="Helical" evidence="1">
    <location>
        <begin position="281"/>
        <end position="309"/>
    </location>
</feature>
<reference evidence="3" key="1">
    <citation type="journal article" date="2018" name="Nat. Microbiol.">
        <title>Leveraging single-cell genomics to expand the fungal tree of life.</title>
        <authorList>
            <person name="Ahrendt S.R."/>
            <person name="Quandt C.A."/>
            <person name="Ciobanu D."/>
            <person name="Clum A."/>
            <person name="Salamov A."/>
            <person name="Andreopoulos B."/>
            <person name="Cheng J.F."/>
            <person name="Woyke T."/>
            <person name="Pelin A."/>
            <person name="Henrissat B."/>
            <person name="Reynolds N.K."/>
            <person name="Benny G.L."/>
            <person name="Smith M.E."/>
            <person name="James T.Y."/>
            <person name="Grigoriev I.V."/>
        </authorList>
    </citation>
    <scope>NUCLEOTIDE SEQUENCE [LARGE SCALE GENOMIC DNA]</scope>
    <source>
        <strain evidence="3">ATCC 52028</strain>
    </source>
</reference>
<feature type="transmembrane region" description="Helical" evidence="1">
    <location>
        <begin position="235"/>
        <end position="260"/>
    </location>
</feature>
<accession>A0A4P9X2F1</accession>
<dbReference type="AlphaFoldDB" id="A0A4P9X2F1"/>
<dbReference type="Proteomes" id="UP000274922">
    <property type="component" value="Unassembled WGS sequence"/>
</dbReference>
<keyword evidence="1" id="KW-0472">Membrane</keyword>
<keyword evidence="1" id="KW-1133">Transmembrane helix</keyword>
<feature type="transmembrane region" description="Helical" evidence="1">
    <location>
        <begin position="81"/>
        <end position="100"/>
    </location>
</feature>
<feature type="transmembrane region" description="Helical" evidence="1">
    <location>
        <begin position="154"/>
        <end position="174"/>
    </location>
</feature>
<feature type="transmembrane region" description="Helical" evidence="1">
    <location>
        <begin position="195"/>
        <end position="215"/>
    </location>
</feature>
<organism evidence="2 3">
    <name type="scientific">Caulochytrium protostelioides</name>
    <dbReference type="NCBI Taxonomy" id="1555241"/>
    <lineage>
        <taxon>Eukaryota</taxon>
        <taxon>Fungi</taxon>
        <taxon>Fungi incertae sedis</taxon>
        <taxon>Chytridiomycota</taxon>
        <taxon>Chytridiomycota incertae sedis</taxon>
        <taxon>Chytridiomycetes</taxon>
        <taxon>Caulochytriales</taxon>
        <taxon>Caulochytriaceae</taxon>
        <taxon>Caulochytrium</taxon>
    </lineage>
</organism>
<protein>
    <submittedName>
        <fullName evidence="2">Uncharacterized protein</fullName>
    </submittedName>
</protein>
<gene>
    <name evidence="2" type="ORF">CXG81DRAFT_21456</name>
</gene>
<feature type="transmembrane region" description="Helical" evidence="1">
    <location>
        <begin position="365"/>
        <end position="385"/>
    </location>
</feature>
<proteinExistence type="predicted"/>
<feature type="transmembrane region" description="Helical" evidence="1">
    <location>
        <begin position="112"/>
        <end position="134"/>
    </location>
</feature>